<evidence type="ECO:0000256" key="2">
    <source>
        <dbReference type="SAM" id="Phobius"/>
    </source>
</evidence>
<evidence type="ECO:0000313" key="8">
    <source>
        <dbReference type="EMBL" id="QOL49292.1"/>
    </source>
</evidence>
<dbReference type="FunFam" id="3.20.20.450:FF:000001">
    <property type="entry name" value="Cyclic di-GMP phosphodiesterase yahA"/>
    <property type="match status" value="1"/>
</dbReference>
<evidence type="ECO:0000259" key="6">
    <source>
        <dbReference type="PROSITE" id="PS50885"/>
    </source>
</evidence>
<feature type="domain" description="PAS" evidence="3">
    <location>
        <begin position="499"/>
        <end position="537"/>
    </location>
</feature>
<evidence type="ECO:0000313" key="9">
    <source>
        <dbReference type="Proteomes" id="UP000593875"/>
    </source>
</evidence>
<dbReference type="PANTHER" id="PTHR44757:SF2">
    <property type="entry name" value="BIOFILM ARCHITECTURE MAINTENANCE PROTEIN MBAA"/>
    <property type="match status" value="1"/>
</dbReference>
<dbReference type="Gene3D" id="3.30.450.20">
    <property type="entry name" value="PAS domain"/>
    <property type="match status" value="3"/>
</dbReference>
<dbReference type="GO" id="GO:0016020">
    <property type="term" value="C:membrane"/>
    <property type="evidence" value="ECO:0007669"/>
    <property type="project" value="InterPro"/>
</dbReference>
<dbReference type="Pfam" id="PF00990">
    <property type="entry name" value="GGDEF"/>
    <property type="match status" value="1"/>
</dbReference>
<dbReference type="InterPro" id="IPR013655">
    <property type="entry name" value="PAS_fold_3"/>
</dbReference>
<dbReference type="SUPFAM" id="SSF55073">
    <property type="entry name" value="Nucleotide cyclase"/>
    <property type="match status" value="1"/>
</dbReference>
<evidence type="ECO:0000259" key="7">
    <source>
        <dbReference type="PROSITE" id="PS50887"/>
    </source>
</evidence>
<gene>
    <name evidence="8" type="ORF">LPB04_20675</name>
</gene>
<dbReference type="Pfam" id="PF13426">
    <property type="entry name" value="PAS_9"/>
    <property type="match status" value="2"/>
</dbReference>
<evidence type="ECO:0000256" key="1">
    <source>
        <dbReference type="ARBA" id="ARBA00051114"/>
    </source>
</evidence>
<dbReference type="InterPro" id="IPR003660">
    <property type="entry name" value="HAMP_dom"/>
</dbReference>
<dbReference type="PROSITE" id="PS50887">
    <property type="entry name" value="GGDEF"/>
    <property type="match status" value="1"/>
</dbReference>
<dbReference type="PROSITE" id="PS50883">
    <property type="entry name" value="EAL"/>
    <property type="match status" value="1"/>
</dbReference>
<feature type="transmembrane region" description="Helical" evidence="2">
    <location>
        <begin position="164"/>
        <end position="183"/>
    </location>
</feature>
<dbReference type="Gene3D" id="6.10.340.10">
    <property type="match status" value="1"/>
</dbReference>
<dbReference type="InterPro" id="IPR000700">
    <property type="entry name" value="PAS-assoc_C"/>
</dbReference>
<sequence>MSRTQLSEPLRGFASRIRRLYTKSVYGAMLMVVVGGLMIPALVASYFLLVVQERQNTVAELNETLQRNAEILALGMQEPLWNMNAEAARSLVDSVMRDPSVVRIQVRGQPGTGFIDARAPERARGHVLRARREIVVQGERIGELTIEMDDLRSEEDLHRKQRNYALVLAVQVTVSLLLILAFLRRRLHAPLRTLAGFSDRLSRGDFDTPLDLDVDGELGRLGTQMERMRVAIRDLFVDVARREEQFRTIVTQVPGAVFRARPGGAIDFVSEAIEGICGYPASQIMRGATEAWYHLICEADRARQRKVMRDAIASGRSYEVEYRIVDAHGKERWVLESGQPQRLPGEEGVWVDGIISDIGERKHNEMRIGALLAEQGAILDNVMFGVLFTRERHIVSVNRRAEQLFGYPEGSMVGLPASILFVSNGEHARAENAFFPVLARGEDASHERQFRRRDGSLLWCLVSGSAIDAGRPEAGNVWVFADISERKQNEEKLRLSATVIEHIADGVMVVDVHGTIVTVNPAFTHITGFDAPEVVGRPWSVTHTGRDDQDLFWTMWRQLNDTGFWRGELWSARKDGETFLEWLTVSTVRNDEGRVTHYVGVFSDITRLKESQEQLDYLAHHDPLTGLPNRLLFQDRLLHAIGRAAREGQQLAVMFIDLDRFKNVNDTLGHHVGDELLKQVATALGARLRDGDTLARLGGDEFIVLLENVDGSYGAGQVAAKMMALFEQPFTVAGHELFVTGSIGISLFPQDGEDANLLVRNADVAMYQAKSRGRNGYQFYSRDMDGEGVERLRMEALLRRAIERQEIFLHYQPQVEIDSGRLIGVEALVRWHNPELGQVSPVRFIPMAEDTGFINQIGEWVLFEACRQMVRWDEAGLVVPKMAVNLSVRQVERGAMAPLVSRALAATNLAPRRLQLEVTESVIMNTGDALAFVHELHAIGVGLAIDDFGTGYSSLAYLKQLPVDVLKIDRSFIKDIAVDSDDEAIAIAIIQLGKSMHLSVIAEGVENEEQAAFLLRHGCTRAQGYLYGRPVAPGVLLEEWGNEKNERHEHAGRETGT</sequence>
<dbReference type="PROSITE" id="PS50113">
    <property type="entry name" value="PAC"/>
    <property type="match status" value="3"/>
</dbReference>
<dbReference type="FunFam" id="3.30.70.270:FF:000001">
    <property type="entry name" value="Diguanylate cyclase domain protein"/>
    <property type="match status" value="1"/>
</dbReference>
<keyword evidence="9" id="KW-1185">Reference proteome</keyword>
<dbReference type="SMART" id="SM00091">
    <property type="entry name" value="PAS"/>
    <property type="match status" value="3"/>
</dbReference>
<accession>A0A7L9U4S1</accession>
<feature type="domain" description="HAMP" evidence="6">
    <location>
        <begin position="185"/>
        <end position="237"/>
    </location>
</feature>
<dbReference type="AlphaFoldDB" id="A0A7L9U4S1"/>
<dbReference type="KEGG" id="mlir:LPB04_20675"/>
<dbReference type="GO" id="GO:0071732">
    <property type="term" value="P:cellular response to nitric oxide"/>
    <property type="evidence" value="ECO:0007669"/>
    <property type="project" value="UniProtKB-ARBA"/>
</dbReference>
<evidence type="ECO:0000259" key="5">
    <source>
        <dbReference type="PROSITE" id="PS50883"/>
    </source>
</evidence>
<dbReference type="PROSITE" id="PS50885">
    <property type="entry name" value="HAMP"/>
    <property type="match status" value="1"/>
</dbReference>
<dbReference type="CDD" id="cd01948">
    <property type="entry name" value="EAL"/>
    <property type="match status" value="1"/>
</dbReference>
<dbReference type="NCBIfam" id="TIGR00229">
    <property type="entry name" value="sensory_box"/>
    <property type="match status" value="3"/>
</dbReference>
<dbReference type="SUPFAM" id="SSF158472">
    <property type="entry name" value="HAMP domain-like"/>
    <property type="match status" value="1"/>
</dbReference>
<dbReference type="CDD" id="cd01949">
    <property type="entry name" value="GGDEF"/>
    <property type="match status" value="1"/>
</dbReference>
<dbReference type="CDD" id="cd00130">
    <property type="entry name" value="PAS"/>
    <property type="match status" value="3"/>
</dbReference>
<keyword evidence="2" id="KW-0812">Transmembrane</keyword>
<dbReference type="PROSITE" id="PS50112">
    <property type="entry name" value="PAS"/>
    <property type="match status" value="2"/>
</dbReference>
<dbReference type="GO" id="GO:0071111">
    <property type="term" value="F:cyclic-guanylate-specific phosphodiesterase activity"/>
    <property type="evidence" value="ECO:0007669"/>
    <property type="project" value="UniProtKB-EC"/>
</dbReference>
<dbReference type="CDD" id="cd06225">
    <property type="entry name" value="HAMP"/>
    <property type="match status" value="1"/>
</dbReference>
<dbReference type="InterPro" id="IPR000160">
    <property type="entry name" value="GGDEF_dom"/>
</dbReference>
<keyword evidence="2" id="KW-1133">Transmembrane helix</keyword>
<feature type="domain" description="EAL" evidence="5">
    <location>
        <begin position="791"/>
        <end position="1044"/>
    </location>
</feature>
<feature type="domain" description="PAC" evidence="4">
    <location>
        <begin position="565"/>
        <end position="617"/>
    </location>
</feature>
<feature type="domain" description="PAC" evidence="4">
    <location>
        <begin position="318"/>
        <end position="370"/>
    </location>
</feature>
<dbReference type="SMART" id="SM00304">
    <property type="entry name" value="HAMP"/>
    <property type="match status" value="1"/>
</dbReference>
<dbReference type="SUPFAM" id="SSF55785">
    <property type="entry name" value="PYP-like sensor domain (PAS domain)"/>
    <property type="match status" value="3"/>
</dbReference>
<evidence type="ECO:0000259" key="4">
    <source>
        <dbReference type="PROSITE" id="PS50113"/>
    </source>
</evidence>
<feature type="domain" description="GGDEF" evidence="7">
    <location>
        <begin position="649"/>
        <end position="782"/>
    </location>
</feature>
<organism evidence="8 9">
    <name type="scientific">Massilia litorea</name>
    <dbReference type="NCBI Taxonomy" id="2769491"/>
    <lineage>
        <taxon>Bacteria</taxon>
        <taxon>Pseudomonadati</taxon>
        <taxon>Pseudomonadota</taxon>
        <taxon>Betaproteobacteria</taxon>
        <taxon>Burkholderiales</taxon>
        <taxon>Oxalobacteraceae</taxon>
        <taxon>Telluria group</taxon>
        <taxon>Massilia</taxon>
    </lineage>
</organism>
<dbReference type="GO" id="GO:0007165">
    <property type="term" value="P:signal transduction"/>
    <property type="evidence" value="ECO:0007669"/>
    <property type="project" value="InterPro"/>
</dbReference>
<dbReference type="SMART" id="SM00086">
    <property type="entry name" value="PAC"/>
    <property type="match status" value="3"/>
</dbReference>
<keyword evidence="2" id="KW-0472">Membrane</keyword>
<dbReference type="Gene3D" id="3.20.20.450">
    <property type="entry name" value="EAL domain"/>
    <property type="match status" value="1"/>
</dbReference>
<feature type="domain" description="PAS" evidence="3">
    <location>
        <begin position="242"/>
        <end position="315"/>
    </location>
</feature>
<dbReference type="InterPro" id="IPR035919">
    <property type="entry name" value="EAL_sf"/>
</dbReference>
<proteinExistence type="predicted"/>
<dbReference type="SMART" id="SM00052">
    <property type="entry name" value="EAL"/>
    <property type="match status" value="1"/>
</dbReference>
<dbReference type="InterPro" id="IPR043128">
    <property type="entry name" value="Rev_trsase/Diguanyl_cyclase"/>
</dbReference>
<name>A0A7L9U4S1_9BURK</name>
<protein>
    <submittedName>
        <fullName evidence="8">EAL domain-containing protein</fullName>
    </submittedName>
</protein>
<feature type="domain" description="PAC" evidence="4">
    <location>
        <begin position="444"/>
        <end position="495"/>
    </location>
</feature>
<evidence type="ECO:0000259" key="3">
    <source>
        <dbReference type="PROSITE" id="PS50112"/>
    </source>
</evidence>
<dbReference type="Gene3D" id="3.30.70.270">
    <property type="match status" value="1"/>
</dbReference>
<dbReference type="InterPro" id="IPR035965">
    <property type="entry name" value="PAS-like_dom_sf"/>
</dbReference>
<dbReference type="InterPro" id="IPR029787">
    <property type="entry name" value="Nucleotide_cyclase"/>
</dbReference>
<dbReference type="InterPro" id="IPR000014">
    <property type="entry name" value="PAS"/>
</dbReference>
<dbReference type="InterPro" id="IPR001610">
    <property type="entry name" value="PAC"/>
</dbReference>
<dbReference type="InterPro" id="IPR001633">
    <property type="entry name" value="EAL_dom"/>
</dbReference>
<dbReference type="InterPro" id="IPR052155">
    <property type="entry name" value="Biofilm_reg_signaling"/>
</dbReference>
<dbReference type="NCBIfam" id="TIGR00254">
    <property type="entry name" value="GGDEF"/>
    <property type="match status" value="1"/>
</dbReference>
<dbReference type="Pfam" id="PF00563">
    <property type="entry name" value="EAL"/>
    <property type="match status" value="1"/>
</dbReference>
<dbReference type="SUPFAM" id="SSF141868">
    <property type="entry name" value="EAL domain-like"/>
    <property type="match status" value="1"/>
</dbReference>
<dbReference type="SMART" id="SM00267">
    <property type="entry name" value="GGDEF"/>
    <property type="match status" value="1"/>
</dbReference>
<reference evidence="8 9" key="1">
    <citation type="submission" date="2020-10" db="EMBL/GenBank/DDBJ databases">
        <title>Genome sequencing of Massilia sp. LPB0304.</title>
        <authorList>
            <person name="Kim J."/>
        </authorList>
    </citation>
    <scope>NUCLEOTIDE SEQUENCE [LARGE SCALE GENOMIC DNA]</scope>
    <source>
        <strain evidence="8 9">LPB0304</strain>
    </source>
</reference>
<dbReference type="EMBL" id="CP062941">
    <property type="protein sequence ID" value="QOL49292.1"/>
    <property type="molecule type" value="Genomic_DNA"/>
</dbReference>
<dbReference type="Pfam" id="PF00672">
    <property type="entry name" value="HAMP"/>
    <property type="match status" value="1"/>
</dbReference>
<feature type="transmembrane region" description="Helical" evidence="2">
    <location>
        <begin position="25"/>
        <end position="49"/>
    </location>
</feature>
<comment type="catalytic activity">
    <reaction evidence="1">
        <text>3',3'-c-di-GMP + H2O = 5'-phosphoguanylyl(3'-&gt;5')guanosine + H(+)</text>
        <dbReference type="Rhea" id="RHEA:24902"/>
        <dbReference type="ChEBI" id="CHEBI:15377"/>
        <dbReference type="ChEBI" id="CHEBI:15378"/>
        <dbReference type="ChEBI" id="CHEBI:58754"/>
        <dbReference type="ChEBI" id="CHEBI:58805"/>
        <dbReference type="EC" id="3.1.4.52"/>
    </reaction>
    <physiologicalReaction direction="left-to-right" evidence="1">
        <dbReference type="Rhea" id="RHEA:24903"/>
    </physiologicalReaction>
</comment>
<dbReference type="Proteomes" id="UP000593875">
    <property type="component" value="Chromosome"/>
</dbReference>
<dbReference type="Pfam" id="PF08447">
    <property type="entry name" value="PAS_3"/>
    <property type="match status" value="1"/>
</dbReference>
<dbReference type="PANTHER" id="PTHR44757">
    <property type="entry name" value="DIGUANYLATE CYCLASE DGCP"/>
    <property type="match status" value="1"/>
</dbReference>
<dbReference type="RefSeq" id="WP_193686334.1">
    <property type="nucleotide sequence ID" value="NZ_CP062941.1"/>
</dbReference>